<dbReference type="Pfam" id="PF10364">
    <property type="entry name" value="NKWYS"/>
    <property type="match status" value="1"/>
</dbReference>
<comment type="caution">
    <text evidence="1">The sequence shown here is derived from an EMBL/GenBank/DDBJ whole genome shotgun (WGS) entry which is preliminary data.</text>
</comment>
<sequence>MSWDGCIRESTEWFDKHFTQATGLDIYSYGFEPAEGWQIIEDKSWRVLVLRFEDIGVNHLEALNAFIRKKYGGKIVLQKLMNRNLSSGKWYADLMADFYQSITFTSREMTEAYDSKYAKYFYSPEELARMRGRWSIVDY</sequence>
<reference evidence="1 2" key="1">
    <citation type="submission" date="2024-02" db="EMBL/GenBank/DDBJ databases">
        <title>Rubritalea halochordaticola NBRC 107102.</title>
        <authorList>
            <person name="Ichikawa N."/>
            <person name="Katano-Makiyama Y."/>
            <person name="Hidaka K."/>
        </authorList>
    </citation>
    <scope>NUCLEOTIDE SEQUENCE [LARGE SCALE GENOMIC DNA]</scope>
    <source>
        <strain evidence="1 2">NBRC 107102</strain>
    </source>
</reference>
<evidence type="ECO:0000313" key="1">
    <source>
        <dbReference type="EMBL" id="GAA5496669.1"/>
    </source>
</evidence>
<name>A0ABP9V523_9BACT</name>
<dbReference type="InterPro" id="IPR018831">
    <property type="entry name" value="Uncharacterised_NKWYS"/>
</dbReference>
<accession>A0ABP9V523</accession>
<gene>
    <name evidence="1" type="ORF">Rhal01_02854</name>
</gene>
<organism evidence="1 2">
    <name type="scientific">Rubritalea halochordaticola</name>
    <dbReference type="NCBI Taxonomy" id="714537"/>
    <lineage>
        <taxon>Bacteria</taxon>
        <taxon>Pseudomonadati</taxon>
        <taxon>Verrucomicrobiota</taxon>
        <taxon>Verrucomicrobiia</taxon>
        <taxon>Verrucomicrobiales</taxon>
        <taxon>Rubritaleaceae</taxon>
        <taxon>Rubritalea</taxon>
    </lineage>
</organism>
<proteinExistence type="predicted"/>
<protein>
    <submittedName>
        <fullName evidence="1">Uncharacterized protein</fullName>
    </submittedName>
</protein>
<evidence type="ECO:0000313" key="2">
    <source>
        <dbReference type="Proteomes" id="UP001424741"/>
    </source>
</evidence>
<dbReference type="EMBL" id="BAABRL010000009">
    <property type="protein sequence ID" value="GAA5496669.1"/>
    <property type="molecule type" value="Genomic_DNA"/>
</dbReference>
<keyword evidence="2" id="KW-1185">Reference proteome</keyword>
<dbReference type="Proteomes" id="UP001424741">
    <property type="component" value="Unassembled WGS sequence"/>
</dbReference>